<dbReference type="Proteomes" id="UP001144372">
    <property type="component" value="Unassembled WGS sequence"/>
</dbReference>
<dbReference type="EMBL" id="BSDR01000001">
    <property type="protein sequence ID" value="GLI34265.1"/>
    <property type="molecule type" value="Genomic_DNA"/>
</dbReference>
<dbReference type="GO" id="GO:0030313">
    <property type="term" value="C:cell envelope"/>
    <property type="evidence" value="ECO:0007669"/>
    <property type="project" value="UniProtKB-SubCell"/>
</dbReference>
<evidence type="ECO:0000256" key="3">
    <source>
        <dbReference type="ARBA" id="ARBA00022448"/>
    </source>
</evidence>
<keyword evidence="6" id="KW-0472">Membrane</keyword>
<dbReference type="InterPro" id="IPR058626">
    <property type="entry name" value="MdtA-like_b-barrel"/>
</dbReference>
<name>A0A9W6FTM1_9BACT</name>
<evidence type="ECO:0000256" key="6">
    <source>
        <dbReference type="ARBA" id="ARBA00023136"/>
    </source>
</evidence>
<evidence type="ECO:0000259" key="9">
    <source>
        <dbReference type="Pfam" id="PF25944"/>
    </source>
</evidence>
<dbReference type="InterPro" id="IPR058625">
    <property type="entry name" value="MdtA-like_BSH"/>
</dbReference>
<feature type="domain" description="Multidrug resistance protein MdtA-like C-terminal permuted SH3" evidence="10">
    <location>
        <begin position="264"/>
        <end position="321"/>
    </location>
</feature>
<dbReference type="SUPFAM" id="SSF111369">
    <property type="entry name" value="HlyD-like secretion proteins"/>
    <property type="match status" value="1"/>
</dbReference>
<feature type="domain" description="Multidrug resistance protein MdtA-like beta-barrel" evidence="9">
    <location>
        <begin position="177"/>
        <end position="259"/>
    </location>
</feature>
<accession>A0A9W6FTM1</accession>
<dbReference type="AlphaFoldDB" id="A0A9W6FTM1"/>
<comment type="subcellular location">
    <subcellularLocation>
        <location evidence="1">Cell membrane</location>
    </subcellularLocation>
</comment>
<keyword evidence="3" id="KW-0813">Transport</keyword>
<dbReference type="Gene3D" id="2.40.420.20">
    <property type="match status" value="1"/>
</dbReference>
<feature type="domain" description="Multidrug resistance protein MdtA-like barrel-sandwich hybrid" evidence="8">
    <location>
        <begin position="30"/>
        <end position="171"/>
    </location>
</feature>
<organism evidence="11 12">
    <name type="scientific">Desulforhabdus amnigena</name>
    <dbReference type="NCBI Taxonomy" id="40218"/>
    <lineage>
        <taxon>Bacteria</taxon>
        <taxon>Pseudomonadati</taxon>
        <taxon>Thermodesulfobacteriota</taxon>
        <taxon>Syntrophobacteria</taxon>
        <taxon>Syntrophobacterales</taxon>
        <taxon>Syntrophobacteraceae</taxon>
        <taxon>Desulforhabdus</taxon>
    </lineage>
</organism>
<evidence type="ECO:0000259" key="8">
    <source>
        <dbReference type="Pfam" id="PF25917"/>
    </source>
</evidence>
<evidence type="ECO:0000313" key="12">
    <source>
        <dbReference type="Proteomes" id="UP001144372"/>
    </source>
</evidence>
<dbReference type="PANTHER" id="PTHR30469">
    <property type="entry name" value="MULTIDRUG RESISTANCE PROTEIN MDTA"/>
    <property type="match status" value="1"/>
</dbReference>
<keyword evidence="5" id="KW-0997">Cell inner membrane</keyword>
<keyword evidence="4" id="KW-1003">Cell membrane</keyword>
<sequence length="346" mass="37652">MAVPVLVAPVVEKSVPVELRAIGNVQAYATVAVKAQVTGELTSVQFKEGQEVKKGDLLFTIDPRPFEAKLKQAEANLAKERAQMQNARRQAQRYGSVARKGYVSAEQYDQVAANAEALEASVRADEAAVESARLELKYCSIRSPLDGIAGAVKMDRGNIVKASDKDNVLVVINQVRPIYVCFSVPEQHLPQLKKHMATRKLEVLATIPGEEDHPSRGELSFLDNTVDMATGTIQLKATFSNADKVLWPGQFVNVLLKLTTQEGALVVPGEAIQTGQDGPYVYVVKPDLTVEYRPVVLGRSTENAVVVEKGISVGEKVVMEGQLRLAPGMQVKIVDEEAGRSEENHP</sequence>
<evidence type="ECO:0000259" key="7">
    <source>
        <dbReference type="Pfam" id="PF25876"/>
    </source>
</evidence>
<dbReference type="Pfam" id="PF25917">
    <property type="entry name" value="BSH_RND"/>
    <property type="match status" value="1"/>
</dbReference>
<evidence type="ECO:0000256" key="5">
    <source>
        <dbReference type="ARBA" id="ARBA00022519"/>
    </source>
</evidence>
<proteinExistence type="inferred from homology"/>
<dbReference type="Gene3D" id="1.10.287.470">
    <property type="entry name" value="Helix hairpin bin"/>
    <property type="match status" value="1"/>
</dbReference>
<dbReference type="InterPro" id="IPR058627">
    <property type="entry name" value="MdtA-like_C"/>
</dbReference>
<evidence type="ECO:0000259" key="10">
    <source>
        <dbReference type="Pfam" id="PF25967"/>
    </source>
</evidence>
<dbReference type="Gene3D" id="2.40.30.170">
    <property type="match status" value="1"/>
</dbReference>
<dbReference type="Gene3D" id="2.40.50.100">
    <property type="match status" value="1"/>
</dbReference>
<comment type="caution">
    <text evidence="11">The sequence shown here is derived from an EMBL/GenBank/DDBJ whole genome shotgun (WGS) entry which is preliminary data.</text>
</comment>
<reference evidence="11" key="1">
    <citation type="submission" date="2022-12" db="EMBL/GenBank/DDBJ databases">
        <title>Reference genome sequencing for broad-spectrum identification of bacterial and archaeal isolates by mass spectrometry.</title>
        <authorList>
            <person name="Sekiguchi Y."/>
            <person name="Tourlousse D.M."/>
        </authorList>
    </citation>
    <scope>NUCLEOTIDE SEQUENCE</scope>
    <source>
        <strain evidence="11">ASRB1</strain>
    </source>
</reference>
<evidence type="ECO:0000256" key="2">
    <source>
        <dbReference type="ARBA" id="ARBA00009477"/>
    </source>
</evidence>
<evidence type="ECO:0000313" key="11">
    <source>
        <dbReference type="EMBL" id="GLI34265.1"/>
    </source>
</evidence>
<dbReference type="Pfam" id="PF25876">
    <property type="entry name" value="HH_MFP_RND"/>
    <property type="match status" value="1"/>
</dbReference>
<dbReference type="NCBIfam" id="TIGR01730">
    <property type="entry name" value="RND_mfp"/>
    <property type="match status" value="1"/>
</dbReference>
<dbReference type="Pfam" id="PF25967">
    <property type="entry name" value="RND-MFP_C"/>
    <property type="match status" value="1"/>
</dbReference>
<dbReference type="Pfam" id="PF25944">
    <property type="entry name" value="Beta-barrel_RND"/>
    <property type="match status" value="1"/>
</dbReference>
<gene>
    <name evidence="11" type="ORF">DAMNIGENAA_16980</name>
</gene>
<protein>
    <submittedName>
        <fullName evidence="11">RND transporter</fullName>
    </submittedName>
</protein>
<dbReference type="InterPro" id="IPR058624">
    <property type="entry name" value="MdtA-like_HH"/>
</dbReference>
<feature type="domain" description="Multidrug resistance protein MdtA-like alpha-helical hairpin" evidence="7">
    <location>
        <begin position="70"/>
        <end position="138"/>
    </location>
</feature>
<evidence type="ECO:0000256" key="4">
    <source>
        <dbReference type="ARBA" id="ARBA00022475"/>
    </source>
</evidence>
<comment type="similarity">
    <text evidence="2">Belongs to the membrane fusion protein (MFP) (TC 8.A.1) family.</text>
</comment>
<dbReference type="InterPro" id="IPR006143">
    <property type="entry name" value="RND_pump_MFP"/>
</dbReference>
<keyword evidence="12" id="KW-1185">Reference proteome</keyword>
<dbReference type="GO" id="GO:0015562">
    <property type="term" value="F:efflux transmembrane transporter activity"/>
    <property type="evidence" value="ECO:0007669"/>
    <property type="project" value="TreeGrafter"/>
</dbReference>
<dbReference type="PANTHER" id="PTHR30469:SF36">
    <property type="entry name" value="BLL3903 PROTEIN"/>
    <property type="match status" value="1"/>
</dbReference>
<dbReference type="FunFam" id="2.40.420.20:FF:000001">
    <property type="entry name" value="Efflux RND transporter periplasmic adaptor subunit"/>
    <property type="match status" value="1"/>
</dbReference>
<evidence type="ECO:0000256" key="1">
    <source>
        <dbReference type="ARBA" id="ARBA00004236"/>
    </source>
</evidence>
<dbReference type="GO" id="GO:1990281">
    <property type="term" value="C:efflux pump complex"/>
    <property type="evidence" value="ECO:0007669"/>
    <property type="project" value="TreeGrafter"/>
</dbReference>